<keyword evidence="3" id="KW-1185">Reference proteome</keyword>
<name>A0A521APX7_SACCC</name>
<gene>
    <name evidence="2" type="ORF">SAMN06265379_101316</name>
</gene>
<feature type="transmembrane region" description="Helical" evidence="1">
    <location>
        <begin position="12"/>
        <end position="36"/>
    </location>
</feature>
<keyword evidence="1" id="KW-0812">Transmembrane</keyword>
<dbReference type="AlphaFoldDB" id="A0A521APX7"/>
<feature type="transmembrane region" description="Helical" evidence="1">
    <location>
        <begin position="48"/>
        <end position="66"/>
    </location>
</feature>
<evidence type="ECO:0000313" key="3">
    <source>
        <dbReference type="Proteomes" id="UP000319040"/>
    </source>
</evidence>
<evidence type="ECO:0000256" key="1">
    <source>
        <dbReference type="SAM" id="Phobius"/>
    </source>
</evidence>
<organism evidence="2 3">
    <name type="scientific">Saccharicrinis carchari</name>
    <dbReference type="NCBI Taxonomy" id="1168039"/>
    <lineage>
        <taxon>Bacteria</taxon>
        <taxon>Pseudomonadati</taxon>
        <taxon>Bacteroidota</taxon>
        <taxon>Bacteroidia</taxon>
        <taxon>Marinilabiliales</taxon>
        <taxon>Marinilabiliaceae</taxon>
        <taxon>Saccharicrinis</taxon>
    </lineage>
</organism>
<dbReference type="RefSeq" id="WP_142531707.1">
    <property type="nucleotide sequence ID" value="NZ_FXTB01000001.1"/>
</dbReference>
<sequence length="156" mass="18029">MKFVRTLFKVSYSEIFLFLLSILLLTNVPVFIFTLIKGNPSLFLNDASWIMQLLFPLAYSLIFTAVNRRGVLKVSAFDDQKTINQKIKSVLLKKGFIATDATKANQKYIRKTKLDRLLNAILNQDIDIKITDNEVFIFARKNMLDSIKMKLKFNTI</sequence>
<dbReference type="OrthoDB" id="1122189at2"/>
<keyword evidence="1" id="KW-0472">Membrane</keyword>
<proteinExistence type="predicted"/>
<dbReference type="EMBL" id="FXTB01000001">
    <property type="protein sequence ID" value="SMO36845.1"/>
    <property type="molecule type" value="Genomic_DNA"/>
</dbReference>
<reference evidence="2 3" key="1">
    <citation type="submission" date="2017-05" db="EMBL/GenBank/DDBJ databases">
        <authorList>
            <person name="Varghese N."/>
            <person name="Submissions S."/>
        </authorList>
    </citation>
    <scope>NUCLEOTIDE SEQUENCE [LARGE SCALE GENOMIC DNA]</scope>
    <source>
        <strain evidence="2 3">DSM 27040</strain>
    </source>
</reference>
<keyword evidence="1" id="KW-1133">Transmembrane helix</keyword>
<evidence type="ECO:0000313" key="2">
    <source>
        <dbReference type="EMBL" id="SMO36845.1"/>
    </source>
</evidence>
<dbReference type="Proteomes" id="UP000319040">
    <property type="component" value="Unassembled WGS sequence"/>
</dbReference>
<accession>A0A521APX7</accession>
<protein>
    <submittedName>
        <fullName evidence="2">Uncharacterized protein</fullName>
    </submittedName>
</protein>